<accession>A0ABS8UY35</accession>
<reference evidence="2 3" key="1">
    <citation type="journal article" date="2021" name="BMC Genomics">
        <title>Datura genome reveals duplications of psychoactive alkaloid biosynthetic genes and high mutation rate following tissue culture.</title>
        <authorList>
            <person name="Rajewski A."/>
            <person name="Carter-House D."/>
            <person name="Stajich J."/>
            <person name="Litt A."/>
        </authorList>
    </citation>
    <scope>NUCLEOTIDE SEQUENCE [LARGE SCALE GENOMIC DNA]</scope>
    <source>
        <strain evidence="2">AR-01</strain>
    </source>
</reference>
<evidence type="ECO:0000256" key="1">
    <source>
        <dbReference type="SAM" id="MobiDB-lite"/>
    </source>
</evidence>
<evidence type="ECO:0000313" key="2">
    <source>
        <dbReference type="EMBL" id="MCD9639746.1"/>
    </source>
</evidence>
<comment type="caution">
    <text evidence="2">The sequence shown here is derived from an EMBL/GenBank/DDBJ whole genome shotgun (WGS) entry which is preliminary data.</text>
</comment>
<dbReference type="EMBL" id="JACEIK010002983">
    <property type="protein sequence ID" value="MCD9639746.1"/>
    <property type="molecule type" value="Genomic_DNA"/>
</dbReference>
<proteinExistence type="predicted"/>
<dbReference type="Proteomes" id="UP000823775">
    <property type="component" value="Unassembled WGS sequence"/>
</dbReference>
<organism evidence="2 3">
    <name type="scientific">Datura stramonium</name>
    <name type="common">Jimsonweed</name>
    <name type="synonym">Common thornapple</name>
    <dbReference type="NCBI Taxonomy" id="4076"/>
    <lineage>
        <taxon>Eukaryota</taxon>
        <taxon>Viridiplantae</taxon>
        <taxon>Streptophyta</taxon>
        <taxon>Embryophyta</taxon>
        <taxon>Tracheophyta</taxon>
        <taxon>Spermatophyta</taxon>
        <taxon>Magnoliopsida</taxon>
        <taxon>eudicotyledons</taxon>
        <taxon>Gunneridae</taxon>
        <taxon>Pentapetalae</taxon>
        <taxon>asterids</taxon>
        <taxon>lamiids</taxon>
        <taxon>Solanales</taxon>
        <taxon>Solanaceae</taxon>
        <taxon>Solanoideae</taxon>
        <taxon>Datureae</taxon>
        <taxon>Datura</taxon>
    </lineage>
</organism>
<feature type="region of interest" description="Disordered" evidence="1">
    <location>
        <begin position="74"/>
        <end position="108"/>
    </location>
</feature>
<sequence>MVRKYSSKRLLRLLPLPLKILQGVLIFRLNGKLAGKSHVGFGISALRNVLDEDQKTRQASDAMDIERLTHDGATSSKFKLTDEYSTTEEESESSRKEGIPIDSLLHNL</sequence>
<name>A0ABS8UY35_DATST</name>
<gene>
    <name evidence="2" type="ORF">HAX54_024467</name>
</gene>
<keyword evidence="3" id="KW-1185">Reference proteome</keyword>
<evidence type="ECO:0000313" key="3">
    <source>
        <dbReference type="Proteomes" id="UP000823775"/>
    </source>
</evidence>
<protein>
    <submittedName>
        <fullName evidence="2">Uncharacterized protein</fullName>
    </submittedName>
</protein>